<dbReference type="AlphaFoldDB" id="A0A9X4M3R5"/>
<proteinExistence type="predicted"/>
<dbReference type="EMBL" id="JANRHA010000012">
    <property type="protein sequence ID" value="MDG3016262.1"/>
    <property type="molecule type" value="Genomic_DNA"/>
</dbReference>
<organism evidence="3 4">
    <name type="scientific">Speluncibacter jeojiensis</name>
    <dbReference type="NCBI Taxonomy" id="2710754"/>
    <lineage>
        <taxon>Bacteria</taxon>
        <taxon>Bacillati</taxon>
        <taxon>Actinomycetota</taxon>
        <taxon>Actinomycetes</taxon>
        <taxon>Mycobacteriales</taxon>
        <taxon>Speluncibacteraceae</taxon>
        <taxon>Speluncibacter</taxon>
    </lineage>
</organism>
<dbReference type="Gene3D" id="3.30.70.2390">
    <property type="match status" value="1"/>
</dbReference>
<dbReference type="InterPro" id="IPR027381">
    <property type="entry name" value="LytR/CpsA/Psr_C"/>
</dbReference>
<comment type="caution">
    <text evidence="3">The sequence shown here is derived from an EMBL/GenBank/DDBJ whole genome shotgun (WGS) entry which is preliminary data.</text>
</comment>
<dbReference type="RefSeq" id="WP_277831514.1">
    <property type="nucleotide sequence ID" value="NZ_JAAIVF010000002.1"/>
</dbReference>
<keyword evidence="1" id="KW-0472">Membrane</keyword>
<evidence type="ECO:0000256" key="1">
    <source>
        <dbReference type="SAM" id="Phobius"/>
    </source>
</evidence>
<dbReference type="Proteomes" id="UP001152755">
    <property type="component" value="Unassembled WGS sequence"/>
</dbReference>
<keyword evidence="1" id="KW-1133">Transmembrane helix</keyword>
<reference evidence="3" key="1">
    <citation type="submission" date="2022-08" db="EMBL/GenBank/DDBJ databases">
        <title>Genome analysis of Corynebacteriales strain.</title>
        <authorList>
            <person name="Lee S.D."/>
        </authorList>
    </citation>
    <scope>NUCLEOTIDE SEQUENCE</scope>
    <source>
        <strain evidence="3">D3-21</strain>
    </source>
</reference>
<keyword evidence="4" id="KW-1185">Reference proteome</keyword>
<feature type="transmembrane region" description="Helical" evidence="1">
    <location>
        <begin position="12"/>
        <end position="33"/>
    </location>
</feature>
<evidence type="ECO:0000313" key="4">
    <source>
        <dbReference type="Proteomes" id="UP001152755"/>
    </source>
</evidence>
<evidence type="ECO:0000313" key="3">
    <source>
        <dbReference type="EMBL" id="MDG3016262.1"/>
    </source>
</evidence>
<dbReference type="Pfam" id="PF13399">
    <property type="entry name" value="LytR_C"/>
    <property type="match status" value="1"/>
</dbReference>
<accession>A0A9X4M3R5</accession>
<gene>
    <name evidence="3" type="ORF">NVS88_17035</name>
</gene>
<name>A0A9X4M3R5_9ACTN</name>
<sequence length="187" mass="18164">MKNPPPEPTGLPLRAAAMVLIAAAIVFAGLGWLSLGKSNPDSQPDTATAAVTSSLTTSAAPPAASSKVAAAAAPTGSAASAATTTTASAGAIADVPVRVFNNSDVGGLASRTAAKLRAEGWTVASVQNYTAGSIPTTTVYYGSGTGEQQAAQRIAGELGVGAAPRFAGIKDASPGVIVILTGAPTGF</sequence>
<keyword evidence="1" id="KW-0812">Transmembrane</keyword>
<feature type="domain" description="LytR/CpsA/Psr regulator C-terminal" evidence="2">
    <location>
        <begin position="94"/>
        <end position="181"/>
    </location>
</feature>
<evidence type="ECO:0000259" key="2">
    <source>
        <dbReference type="Pfam" id="PF13399"/>
    </source>
</evidence>
<protein>
    <submittedName>
        <fullName evidence="3">LytR C-terminal domain-containing protein</fullName>
    </submittedName>
</protein>